<name>A0A4U8YW03_METTU</name>
<keyword evidence="1" id="KW-0472">Membrane</keyword>
<proteinExistence type="predicted"/>
<accession>A0A4U8YW03</accession>
<dbReference type="KEGG" id="mtun:MTUNDRAET4_0235"/>
<evidence type="ECO:0000313" key="2">
    <source>
        <dbReference type="EMBL" id="VFU07128.1"/>
    </source>
</evidence>
<protein>
    <submittedName>
        <fullName evidence="2">Uncharacterized protein</fullName>
    </submittedName>
</protein>
<keyword evidence="1" id="KW-0812">Transmembrane</keyword>
<feature type="transmembrane region" description="Helical" evidence="1">
    <location>
        <begin position="55"/>
        <end position="77"/>
    </location>
</feature>
<organism evidence="2 3">
    <name type="scientific">Methylocella tundrae</name>
    <dbReference type="NCBI Taxonomy" id="227605"/>
    <lineage>
        <taxon>Bacteria</taxon>
        <taxon>Pseudomonadati</taxon>
        <taxon>Pseudomonadota</taxon>
        <taxon>Alphaproteobacteria</taxon>
        <taxon>Hyphomicrobiales</taxon>
        <taxon>Beijerinckiaceae</taxon>
        <taxon>Methylocella</taxon>
    </lineage>
</organism>
<gene>
    <name evidence="2" type="ORF">MTUNDRAET4_0235</name>
</gene>
<dbReference type="Proteomes" id="UP000294360">
    <property type="component" value="Chromosome"/>
</dbReference>
<dbReference type="AlphaFoldDB" id="A0A4U8YW03"/>
<dbReference type="EMBL" id="LR536450">
    <property type="protein sequence ID" value="VFU07128.1"/>
    <property type="molecule type" value="Genomic_DNA"/>
</dbReference>
<dbReference type="RefSeq" id="WP_134486130.1">
    <property type="nucleotide sequence ID" value="NZ_CP139089.1"/>
</dbReference>
<sequence>MISLLLGAVLFGLVLGRFFRVYILIPTCAVAIILVLTGPGLINQTLTASCLQIVGLVAGLQFGYVAGLVLTQYAAAFSGRRQSWSSRAHALPSRSLHMR</sequence>
<keyword evidence="1" id="KW-1133">Transmembrane helix</keyword>
<reference evidence="2 3" key="1">
    <citation type="submission" date="2019-03" db="EMBL/GenBank/DDBJ databases">
        <authorList>
            <person name="Kox A.R. M."/>
        </authorList>
    </citation>
    <scope>NUCLEOTIDE SEQUENCE [LARGE SCALE GENOMIC DNA]</scope>
    <source>
        <strain evidence="2">MTUNDRAET4 annotated genome</strain>
    </source>
</reference>
<evidence type="ECO:0000256" key="1">
    <source>
        <dbReference type="SAM" id="Phobius"/>
    </source>
</evidence>
<evidence type="ECO:0000313" key="3">
    <source>
        <dbReference type="Proteomes" id="UP000294360"/>
    </source>
</evidence>